<feature type="compositionally biased region" description="Polar residues" evidence="1">
    <location>
        <begin position="39"/>
        <end position="52"/>
    </location>
</feature>
<dbReference type="Proteomes" id="UP000006701">
    <property type="component" value="Unassembled WGS sequence"/>
</dbReference>
<dbReference type="AlphaFoldDB" id="A1CF76"/>
<evidence type="ECO:0000313" key="3">
    <source>
        <dbReference type="Proteomes" id="UP000006701"/>
    </source>
</evidence>
<reference evidence="2 3" key="1">
    <citation type="journal article" date="2008" name="PLoS Genet.">
        <title>Genomic islands in the pathogenic filamentous fungus Aspergillus fumigatus.</title>
        <authorList>
            <person name="Fedorova N.D."/>
            <person name="Khaldi N."/>
            <person name="Joardar V.S."/>
            <person name="Maiti R."/>
            <person name="Amedeo P."/>
            <person name="Anderson M.J."/>
            <person name="Crabtree J."/>
            <person name="Silva J.C."/>
            <person name="Badger J.H."/>
            <person name="Albarraq A."/>
            <person name="Angiuoli S."/>
            <person name="Bussey H."/>
            <person name="Bowyer P."/>
            <person name="Cotty P.J."/>
            <person name="Dyer P.S."/>
            <person name="Egan A."/>
            <person name="Galens K."/>
            <person name="Fraser-Liggett C.M."/>
            <person name="Haas B.J."/>
            <person name="Inman J.M."/>
            <person name="Kent R."/>
            <person name="Lemieux S."/>
            <person name="Malavazi I."/>
            <person name="Orvis J."/>
            <person name="Roemer T."/>
            <person name="Ronning C.M."/>
            <person name="Sundaram J.P."/>
            <person name="Sutton G."/>
            <person name="Turner G."/>
            <person name="Venter J.C."/>
            <person name="White O.R."/>
            <person name="Whitty B.R."/>
            <person name="Youngman P."/>
            <person name="Wolfe K.H."/>
            <person name="Goldman G.H."/>
            <person name="Wortman J.R."/>
            <person name="Jiang B."/>
            <person name="Denning D.W."/>
            <person name="Nierman W.C."/>
        </authorList>
    </citation>
    <scope>NUCLEOTIDE SEQUENCE [LARGE SCALE GENOMIC DNA]</scope>
    <source>
        <strain evidence="3">ATCC 1007 / CBS 513.65 / DSM 816 / NCTC 3887 / NRRL 1</strain>
    </source>
</reference>
<accession>A1CF76</accession>
<dbReference type="EMBL" id="DS027052">
    <property type="protein sequence ID" value="EAW11525.1"/>
    <property type="molecule type" value="Genomic_DNA"/>
</dbReference>
<dbReference type="VEuPathDB" id="FungiDB:ACLA_092230"/>
<evidence type="ECO:0000256" key="1">
    <source>
        <dbReference type="SAM" id="MobiDB-lite"/>
    </source>
</evidence>
<feature type="region of interest" description="Disordered" evidence="1">
    <location>
        <begin position="23"/>
        <end position="55"/>
    </location>
</feature>
<proteinExistence type="predicted"/>
<sequence length="99" mass="10862">MQPGSIYAERQKELKWYEKTGRLSSGKGKLHANADSHPRTLSTQTGTQTAEASTAADRGCVDDLVRRLRDMHRDLTIPVARGSETADKIAKPMDGDGHN</sequence>
<evidence type="ECO:0000313" key="2">
    <source>
        <dbReference type="EMBL" id="EAW11525.1"/>
    </source>
</evidence>
<protein>
    <submittedName>
        <fullName evidence="2">Uncharacterized protein</fullName>
    </submittedName>
</protein>
<dbReference type="GeneID" id="4705200"/>
<dbReference type="RefSeq" id="XP_001272951.1">
    <property type="nucleotide sequence ID" value="XM_001272950.1"/>
</dbReference>
<dbReference type="HOGENOM" id="CLU_2319883_0_0_1"/>
<organism evidence="2 3">
    <name type="scientific">Aspergillus clavatus (strain ATCC 1007 / CBS 513.65 / DSM 816 / NCTC 3887 / NRRL 1 / QM 1276 / 107)</name>
    <dbReference type="NCBI Taxonomy" id="344612"/>
    <lineage>
        <taxon>Eukaryota</taxon>
        <taxon>Fungi</taxon>
        <taxon>Dikarya</taxon>
        <taxon>Ascomycota</taxon>
        <taxon>Pezizomycotina</taxon>
        <taxon>Eurotiomycetes</taxon>
        <taxon>Eurotiomycetidae</taxon>
        <taxon>Eurotiales</taxon>
        <taxon>Aspergillaceae</taxon>
        <taxon>Aspergillus</taxon>
        <taxon>Aspergillus subgen. Fumigati</taxon>
    </lineage>
</organism>
<dbReference type="KEGG" id="act:ACLA_092230"/>
<gene>
    <name evidence="2" type="ORF">ACLA_092230</name>
</gene>
<keyword evidence="3" id="KW-1185">Reference proteome</keyword>
<name>A1CF76_ASPCL</name>